<proteinExistence type="predicted"/>
<dbReference type="Proteomes" id="UP000814243">
    <property type="component" value="Unassembled WGS sequence"/>
</dbReference>
<feature type="region of interest" description="Disordered" evidence="1">
    <location>
        <begin position="23"/>
        <end position="66"/>
    </location>
</feature>
<dbReference type="EMBL" id="JACEFF010000345">
    <property type="protein sequence ID" value="KAH9639346.1"/>
    <property type="molecule type" value="Genomic_DNA"/>
</dbReference>
<protein>
    <submittedName>
        <fullName evidence="3">Uncharacterized protein</fullName>
    </submittedName>
</protein>
<name>A0A922SIZ6_SPOEX</name>
<keyword evidence="2" id="KW-0732">Signal</keyword>
<accession>A0A922SIZ6</accession>
<dbReference type="AlphaFoldDB" id="A0A922SIZ6"/>
<gene>
    <name evidence="3" type="ORF">HF086_012956</name>
</gene>
<comment type="caution">
    <text evidence="3">The sequence shown here is derived from an EMBL/GenBank/DDBJ whole genome shotgun (WGS) entry which is preliminary data.</text>
</comment>
<feature type="chain" id="PRO_5037090147" evidence="2">
    <location>
        <begin position="22"/>
        <end position="119"/>
    </location>
</feature>
<reference evidence="3" key="1">
    <citation type="journal article" date="2021" name="G3 (Bethesda)">
        <title>Genome and transcriptome analysis of the beet armyworm Spodoptera exigua reveals targets for pest control. .</title>
        <authorList>
            <person name="Simon S."/>
            <person name="Breeschoten T."/>
            <person name="Jansen H.J."/>
            <person name="Dirks R.P."/>
            <person name="Schranz M.E."/>
            <person name="Ros V.I.D."/>
        </authorList>
    </citation>
    <scope>NUCLEOTIDE SEQUENCE</scope>
    <source>
        <strain evidence="3">TB_SE_WUR_2020</strain>
    </source>
</reference>
<sequence>MAFVKNILLLFAILIPATILAQNGTDVPPSSEGPDGPSSDIPDGGSTEPPMPSSASGPFDHFSFKPPKFDWPSLPGIFGGGSRHKRAANEPVDAEHARQDHAFFRRVIRCNFLTEVNNS</sequence>
<evidence type="ECO:0000313" key="3">
    <source>
        <dbReference type="EMBL" id="KAH9639346.1"/>
    </source>
</evidence>
<evidence type="ECO:0000313" key="4">
    <source>
        <dbReference type="Proteomes" id="UP000814243"/>
    </source>
</evidence>
<evidence type="ECO:0000256" key="2">
    <source>
        <dbReference type="SAM" id="SignalP"/>
    </source>
</evidence>
<organism evidence="3 4">
    <name type="scientific">Spodoptera exigua</name>
    <name type="common">Beet armyworm</name>
    <name type="synonym">Noctua fulgens</name>
    <dbReference type="NCBI Taxonomy" id="7107"/>
    <lineage>
        <taxon>Eukaryota</taxon>
        <taxon>Metazoa</taxon>
        <taxon>Ecdysozoa</taxon>
        <taxon>Arthropoda</taxon>
        <taxon>Hexapoda</taxon>
        <taxon>Insecta</taxon>
        <taxon>Pterygota</taxon>
        <taxon>Neoptera</taxon>
        <taxon>Endopterygota</taxon>
        <taxon>Lepidoptera</taxon>
        <taxon>Glossata</taxon>
        <taxon>Ditrysia</taxon>
        <taxon>Noctuoidea</taxon>
        <taxon>Noctuidae</taxon>
        <taxon>Amphipyrinae</taxon>
        <taxon>Spodoptera</taxon>
    </lineage>
</organism>
<feature type="compositionally biased region" description="Low complexity" evidence="1">
    <location>
        <begin position="26"/>
        <end position="46"/>
    </location>
</feature>
<evidence type="ECO:0000256" key="1">
    <source>
        <dbReference type="SAM" id="MobiDB-lite"/>
    </source>
</evidence>
<feature type="signal peptide" evidence="2">
    <location>
        <begin position="1"/>
        <end position="21"/>
    </location>
</feature>